<dbReference type="InterPro" id="IPR020904">
    <property type="entry name" value="Sc_DH/Rdtase_CS"/>
</dbReference>
<dbReference type="SUPFAM" id="SSF51735">
    <property type="entry name" value="NAD(P)-binding Rossmann-fold domains"/>
    <property type="match status" value="1"/>
</dbReference>
<dbReference type="InterPro" id="IPR016040">
    <property type="entry name" value="NAD(P)-bd_dom"/>
</dbReference>
<evidence type="ECO:0000256" key="1">
    <source>
        <dbReference type="ARBA" id="ARBA00001539"/>
    </source>
</evidence>
<organism evidence="9 10">
    <name type="scientific">Haloferula chungangensis</name>
    <dbReference type="NCBI Taxonomy" id="1048331"/>
    <lineage>
        <taxon>Bacteria</taxon>
        <taxon>Pseudomonadati</taxon>
        <taxon>Verrucomicrobiota</taxon>
        <taxon>Verrucomicrobiia</taxon>
        <taxon>Verrucomicrobiales</taxon>
        <taxon>Verrucomicrobiaceae</taxon>
        <taxon>Haloferula</taxon>
    </lineage>
</organism>
<keyword evidence="10" id="KW-1185">Reference proteome</keyword>
<protein>
    <recommendedName>
        <fullName evidence="4 7">dTDP-glucose 4,6-dehydratase</fullName>
        <ecNumber evidence="4 7">4.2.1.46</ecNumber>
    </recommendedName>
</protein>
<comment type="caution">
    <text evidence="9">The sequence shown here is derived from an EMBL/GenBank/DDBJ whole genome shotgun (WGS) entry which is preliminary data.</text>
</comment>
<dbReference type="Gene3D" id="3.40.50.720">
    <property type="entry name" value="NAD(P)-binding Rossmann-like Domain"/>
    <property type="match status" value="1"/>
</dbReference>
<gene>
    <name evidence="9" type="primary">rfbB</name>
    <name evidence="9" type="ORF">ACFQY0_18615</name>
</gene>
<dbReference type="PANTHER" id="PTHR43000">
    <property type="entry name" value="DTDP-D-GLUCOSE 4,6-DEHYDRATASE-RELATED"/>
    <property type="match status" value="1"/>
</dbReference>
<keyword evidence="6 7" id="KW-0456">Lyase</keyword>
<evidence type="ECO:0000256" key="2">
    <source>
        <dbReference type="ARBA" id="ARBA00001911"/>
    </source>
</evidence>
<evidence type="ECO:0000256" key="5">
    <source>
        <dbReference type="ARBA" id="ARBA00023027"/>
    </source>
</evidence>
<sequence>MNVLVSGGAGFIGSNLVWQLLNSAEVEVGKVVTLDKLTYAGSLLNLDRVAGDPRHGFVEGDVGDEQLVTKLLMEHDIDAVMHLAAETHVDRSIDGPDEFVETNVVGTFRMLEAFRSHLASRSRKDAMFLHVSTDEVFGSLGADDPPFHEGSAYAPNSPYSASKAGADHLVRSYHQTYGMPTVTTYCPNNFGPYQFPEKLVPLMIRKMLKGEPLPVYGDGKNVRDWIFVEDHCRALVAVLKDGVAGKSYCIGGRCPLTNLEVLGAIREVLMELETTQDFPALDEMIEKVADRPGHDRRYELDPSRIEKELGWSASLDFMEGMRRTVRWYLESEAWVRAVEEGGYQGERLGVDL</sequence>
<dbReference type="Pfam" id="PF16363">
    <property type="entry name" value="GDP_Man_Dehyd"/>
    <property type="match status" value="1"/>
</dbReference>
<dbReference type="Gene3D" id="3.90.25.10">
    <property type="entry name" value="UDP-galactose 4-epimerase, domain 1"/>
    <property type="match status" value="1"/>
</dbReference>
<evidence type="ECO:0000256" key="6">
    <source>
        <dbReference type="ARBA" id="ARBA00023239"/>
    </source>
</evidence>
<dbReference type="Proteomes" id="UP001596472">
    <property type="component" value="Unassembled WGS sequence"/>
</dbReference>
<accession>A0ABW2LCX4</accession>
<keyword evidence="5" id="KW-0520">NAD</keyword>
<dbReference type="EC" id="4.2.1.46" evidence="4 7"/>
<evidence type="ECO:0000313" key="9">
    <source>
        <dbReference type="EMBL" id="MFC7339214.1"/>
    </source>
</evidence>
<name>A0ABW2LCX4_9BACT</name>
<comment type="similarity">
    <text evidence="3 7">Belongs to the NAD(P)-dependent epimerase/dehydratase family. dTDP-glucose dehydratase subfamily.</text>
</comment>
<dbReference type="GO" id="GO:0008460">
    <property type="term" value="F:dTDP-glucose 4,6-dehydratase activity"/>
    <property type="evidence" value="ECO:0007669"/>
    <property type="project" value="UniProtKB-EC"/>
</dbReference>
<dbReference type="InterPro" id="IPR005888">
    <property type="entry name" value="dTDP_Gluc_deHydtase"/>
</dbReference>
<feature type="domain" description="NAD(P)-binding" evidence="8">
    <location>
        <begin position="4"/>
        <end position="324"/>
    </location>
</feature>
<evidence type="ECO:0000313" key="10">
    <source>
        <dbReference type="Proteomes" id="UP001596472"/>
    </source>
</evidence>
<comment type="catalytic activity">
    <reaction evidence="1 7">
        <text>dTDP-alpha-D-glucose = dTDP-4-dehydro-6-deoxy-alpha-D-glucose + H2O</text>
        <dbReference type="Rhea" id="RHEA:17221"/>
        <dbReference type="ChEBI" id="CHEBI:15377"/>
        <dbReference type="ChEBI" id="CHEBI:57477"/>
        <dbReference type="ChEBI" id="CHEBI:57649"/>
        <dbReference type="EC" id="4.2.1.46"/>
    </reaction>
</comment>
<reference evidence="10" key="1">
    <citation type="journal article" date="2019" name="Int. J. Syst. Evol. Microbiol.">
        <title>The Global Catalogue of Microorganisms (GCM) 10K type strain sequencing project: providing services to taxonomists for standard genome sequencing and annotation.</title>
        <authorList>
            <consortium name="The Broad Institute Genomics Platform"/>
            <consortium name="The Broad Institute Genome Sequencing Center for Infectious Disease"/>
            <person name="Wu L."/>
            <person name="Ma J."/>
        </authorList>
    </citation>
    <scope>NUCLEOTIDE SEQUENCE [LARGE SCALE GENOMIC DNA]</scope>
    <source>
        <strain evidence="10">CGMCC 4.1467</strain>
    </source>
</reference>
<evidence type="ECO:0000256" key="4">
    <source>
        <dbReference type="ARBA" id="ARBA00011990"/>
    </source>
</evidence>
<dbReference type="CDD" id="cd05246">
    <property type="entry name" value="dTDP_GD_SDR_e"/>
    <property type="match status" value="1"/>
</dbReference>
<evidence type="ECO:0000256" key="3">
    <source>
        <dbReference type="ARBA" id="ARBA00008178"/>
    </source>
</evidence>
<proteinExistence type="inferred from homology"/>
<evidence type="ECO:0000259" key="8">
    <source>
        <dbReference type="Pfam" id="PF16363"/>
    </source>
</evidence>
<dbReference type="EMBL" id="JBHTBS010000013">
    <property type="protein sequence ID" value="MFC7339214.1"/>
    <property type="molecule type" value="Genomic_DNA"/>
</dbReference>
<dbReference type="PROSITE" id="PS00061">
    <property type="entry name" value="ADH_SHORT"/>
    <property type="match status" value="1"/>
</dbReference>
<dbReference type="InterPro" id="IPR036291">
    <property type="entry name" value="NAD(P)-bd_dom_sf"/>
</dbReference>
<evidence type="ECO:0000256" key="7">
    <source>
        <dbReference type="RuleBase" id="RU004473"/>
    </source>
</evidence>
<dbReference type="NCBIfam" id="TIGR01181">
    <property type="entry name" value="dTDP_gluc_dehyt"/>
    <property type="match status" value="1"/>
</dbReference>
<comment type="cofactor">
    <cofactor evidence="2 7">
        <name>NAD(+)</name>
        <dbReference type="ChEBI" id="CHEBI:57540"/>
    </cofactor>
</comment>
<dbReference type="RefSeq" id="WP_379715600.1">
    <property type="nucleotide sequence ID" value="NZ_JBHTBS010000013.1"/>
</dbReference>